<evidence type="ECO:0000313" key="3">
    <source>
        <dbReference type="EMBL" id="KNC96299.1"/>
    </source>
</evidence>
<name>A0A0L0H5Q4_SPIPD</name>
<evidence type="ECO:0000256" key="1">
    <source>
        <dbReference type="SAM" id="MobiDB-lite"/>
    </source>
</evidence>
<dbReference type="PANTHER" id="PTHR10407:SF15">
    <property type="entry name" value="HUNTINGTIN INTERACTING PROTEIN 1"/>
    <property type="match status" value="1"/>
</dbReference>
<dbReference type="VEuPathDB" id="FungiDB:SPPG_08451"/>
<dbReference type="FunCoup" id="A0A0L0H5Q4">
    <property type="interactions" value="140"/>
</dbReference>
<feature type="domain" description="ENTH" evidence="2">
    <location>
        <begin position="46"/>
        <end position="175"/>
    </location>
</feature>
<dbReference type="OMA" id="DQMRHMP"/>
<dbReference type="GO" id="GO:0080025">
    <property type="term" value="F:phosphatidylinositol-3,5-bisphosphate binding"/>
    <property type="evidence" value="ECO:0007669"/>
    <property type="project" value="TreeGrafter"/>
</dbReference>
<dbReference type="GO" id="GO:0007015">
    <property type="term" value="P:actin filament organization"/>
    <property type="evidence" value="ECO:0007669"/>
    <property type="project" value="TreeGrafter"/>
</dbReference>
<dbReference type="OrthoDB" id="10262320at2759"/>
<evidence type="ECO:0000313" key="4">
    <source>
        <dbReference type="Proteomes" id="UP000053201"/>
    </source>
</evidence>
<feature type="region of interest" description="Disordered" evidence="1">
    <location>
        <begin position="19"/>
        <end position="43"/>
    </location>
</feature>
<dbReference type="PANTHER" id="PTHR10407">
    <property type="entry name" value="HUNTINGTIN INTERACTING PROTEIN 1"/>
    <property type="match status" value="1"/>
</dbReference>
<dbReference type="GO" id="GO:0032051">
    <property type="term" value="F:clathrin light chain binding"/>
    <property type="evidence" value="ECO:0007669"/>
    <property type="project" value="TreeGrafter"/>
</dbReference>
<dbReference type="Gene3D" id="1.25.40.90">
    <property type="match status" value="1"/>
</dbReference>
<dbReference type="GO" id="GO:0048268">
    <property type="term" value="P:clathrin coat assembly"/>
    <property type="evidence" value="ECO:0007669"/>
    <property type="project" value="TreeGrafter"/>
</dbReference>
<evidence type="ECO:0000259" key="2">
    <source>
        <dbReference type="PROSITE" id="PS50942"/>
    </source>
</evidence>
<dbReference type="Proteomes" id="UP000053201">
    <property type="component" value="Unassembled WGS sequence"/>
</dbReference>
<reference evidence="3 4" key="1">
    <citation type="submission" date="2009-08" db="EMBL/GenBank/DDBJ databases">
        <title>The Genome Sequence of Spizellomyces punctatus strain DAOM BR117.</title>
        <authorList>
            <consortium name="The Broad Institute Genome Sequencing Platform"/>
            <person name="Russ C."/>
            <person name="Cuomo C."/>
            <person name="Shea T."/>
            <person name="Young S.K."/>
            <person name="Zeng Q."/>
            <person name="Koehrsen M."/>
            <person name="Haas B."/>
            <person name="Borodovsky M."/>
            <person name="Guigo R."/>
            <person name="Alvarado L."/>
            <person name="Berlin A."/>
            <person name="Bochicchio J."/>
            <person name="Borenstein D."/>
            <person name="Chapman S."/>
            <person name="Chen Z."/>
            <person name="Engels R."/>
            <person name="Freedman E."/>
            <person name="Gellesch M."/>
            <person name="Goldberg J."/>
            <person name="Griggs A."/>
            <person name="Gujja S."/>
            <person name="Heiman D."/>
            <person name="Hepburn T."/>
            <person name="Howarth C."/>
            <person name="Jen D."/>
            <person name="Larson L."/>
            <person name="Lewis B."/>
            <person name="Mehta T."/>
            <person name="Park D."/>
            <person name="Pearson M."/>
            <person name="Roberts A."/>
            <person name="Saif S."/>
            <person name="Shenoy N."/>
            <person name="Sisk P."/>
            <person name="Stolte C."/>
            <person name="Sykes S."/>
            <person name="Thomson T."/>
            <person name="Walk T."/>
            <person name="White J."/>
            <person name="Yandava C."/>
            <person name="Burger G."/>
            <person name="Gray M.W."/>
            <person name="Holland P.W.H."/>
            <person name="King N."/>
            <person name="Lang F.B.F."/>
            <person name="Roger A.J."/>
            <person name="Ruiz-Trillo I."/>
            <person name="Lander E."/>
            <person name="Nusbaum C."/>
        </authorList>
    </citation>
    <scope>NUCLEOTIDE SEQUENCE [LARGE SCALE GENOMIC DNA]</scope>
    <source>
        <strain evidence="3 4">DAOM BR117</strain>
    </source>
</reference>
<dbReference type="GO" id="GO:0051015">
    <property type="term" value="F:actin filament binding"/>
    <property type="evidence" value="ECO:0007669"/>
    <property type="project" value="TreeGrafter"/>
</dbReference>
<dbReference type="InterPro" id="IPR013809">
    <property type="entry name" value="ENTH"/>
</dbReference>
<feature type="region of interest" description="Disordered" evidence="1">
    <location>
        <begin position="305"/>
        <end position="324"/>
    </location>
</feature>
<dbReference type="SUPFAM" id="SSF48464">
    <property type="entry name" value="ENTH/VHS domain"/>
    <property type="match status" value="1"/>
</dbReference>
<feature type="region of interest" description="Disordered" evidence="1">
    <location>
        <begin position="524"/>
        <end position="546"/>
    </location>
</feature>
<protein>
    <recommendedName>
        <fullName evidence="2">ENTH domain-containing protein</fullName>
    </recommendedName>
</protein>
<dbReference type="Pfam" id="PF07651">
    <property type="entry name" value="ANTH"/>
    <property type="match status" value="1"/>
</dbReference>
<accession>A0A0L0H5Q4</accession>
<dbReference type="GO" id="GO:0030864">
    <property type="term" value="C:cortical actin cytoskeleton"/>
    <property type="evidence" value="ECO:0007669"/>
    <property type="project" value="TreeGrafter"/>
</dbReference>
<dbReference type="AlphaFoldDB" id="A0A0L0H5Q4"/>
<dbReference type="InterPro" id="IPR008942">
    <property type="entry name" value="ENTH_VHS"/>
</dbReference>
<dbReference type="InParanoid" id="A0A0L0H5Q4"/>
<dbReference type="GO" id="GO:0043325">
    <property type="term" value="F:phosphatidylinositol-3,4-bisphosphate binding"/>
    <property type="evidence" value="ECO:0007669"/>
    <property type="project" value="TreeGrafter"/>
</dbReference>
<dbReference type="PROSITE" id="PS50942">
    <property type="entry name" value="ENTH"/>
    <property type="match status" value="1"/>
</dbReference>
<dbReference type="EMBL" id="KQ257470">
    <property type="protein sequence ID" value="KNC96299.1"/>
    <property type="molecule type" value="Genomic_DNA"/>
</dbReference>
<dbReference type="GeneID" id="27691615"/>
<dbReference type="Gene3D" id="1.20.5.340">
    <property type="match status" value="1"/>
</dbReference>
<proteinExistence type="predicted"/>
<sequence length="686" mass="79197">MSYSPSYYNAGGPGSDYANSPYGTGTNTPTRSYPHGAPVVSRPTWQTEKVEEELALHIKKALSPEETAPKQKHVRACIVYTWDIKGSGSFWMAIETFPVLGDELVTFKALITAHKVIRQGHPNVLKDAIGQTGWFDTLTRSVPPHSTRGYGVLIRAYVQFLLAKLDYHRLHPEFSGTFDYEEYVTLKGVEDPNEGFETINDLLGLLDKLDSLQKLIFVNFRPSSNNEARIAALVPLVEESHGIYQFLINMLMAMHKIIGSVEVLAPLREKFNAGHYALFRFYYECSTLKYLTSLITVPRLSQDPPDFLAQGPPTLPPRGESPNKQAEIDLFNEQQAAFEKQLIEDQQREEQRLQAERELELARQRQQQQQLEAQRQLELQRQQLEGQRQQEEFRRQQEAERRRLEEERLRMQQQANAANAQLEGQLLQQRLMNAQNELEQYRNQSYRDRDTLNQYEQRIRGLEQQLSQLSLGNRDMDAAKDDLLRRLQEELAQWKQKYEALAKLYAQLRKEHLDLLNKFKDVRDSANRQSEQARKEVEKAKSDMKEKSNEVTELLIERDRLKGEVDRVRAQYEEEMSRLRRDLQDAKASLNDLSASKGAELQNIISRFEAERLEMENLNKAKQQQIDEMRRRLDDAAADIHRSKAAQEEDAAVLQAGLDQTLLALAAQQKVRGLKRRPCSTNAFVT</sequence>
<dbReference type="InterPro" id="IPR011417">
    <property type="entry name" value="ANTH_dom"/>
</dbReference>
<dbReference type="GO" id="GO:0035615">
    <property type="term" value="F:clathrin adaptor activity"/>
    <property type="evidence" value="ECO:0007669"/>
    <property type="project" value="TreeGrafter"/>
</dbReference>
<dbReference type="GO" id="GO:0006897">
    <property type="term" value="P:endocytosis"/>
    <property type="evidence" value="ECO:0007669"/>
    <property type="project" value="InterPro"/>
</dbReference>
<dbReference type="RefSeq" id="XP_016604339.1">
    <property type="nucleotide sequence ID" value="XM_016756605.1"/>
</dbReference>
<dbReference type="InterPro" id="IPR030224">
    <property type="entry name" value="Sla2_fam"/>
</dbReference>
<organism evidence="3 4">
    <name type="scientific">Spizellomyces punctatus (strain DAOM BR117)</name>
    <dbReference type="NCBI Taxonomy" id="645134"/>
    <lineage>
        <taxon>Eukaryota</taxon>
        <taxon>Fungi</taxon>
        <taxon>Fungi incertae sedis</taxon>
        <taxon>Chytridiomycota</taxon>
        <taxon>Chytridiomycota incertae sedis</taxon>
        <taxon>Chytridiomycetes</taxon>
        <taxon>Spizellomycetales</taxon>
        <taxon>Spizellomycetaceae</taxon>
        <taxon>Spizellomyces</taxon>
    </lineage>
</organism>
<keyword evidence="4" id="KW-1185">Reference proteome</keyword>
<dbReference type="STRING" id="645134.A0A0L0H5Q4"/>
<dbReference type="GO" id="GO:0030136">
    <property type="term" value="C:clathrin-coated vesicle"/>
    <property type="evidence" value="ECO:0007669"/>
    <property type="project" value="TreeGrafter"/>
</dbReference>
<gene>
    <name evidence="3" type="ORF">SPPG_08451</name>
</gene>
<feature type="compositionally biased region" description="Polar residues" evidence="1">
    <location>
        <begin position="19"/>
        <end position="31"/>
    </location>
</feature>
<dbReference type="eggNOG" id="KOG0980">
    <property type="taxonomic scope" value="Eukaryota"/>
</dbReference>
<dbReference type="SMART" id="SM00273">
    <property type="entry name" value="ENTH"/>
    <property type="match status" value="1"/>
</dbReference>